<evidence type="ECO:0000313" key="2">
    <source>
        <dbReference type="EMBL" id="CDW87891.1"/>
    </source>
</evidence>
<reference evidence="2 3" key="1">
    <citation type="submission" date="2014-06" db="EMBL/GenBank/DDBJ databases">
        <authorList>
            <person name="Swart Estienne"/>
        </authorList>
    </citation>
    <scope>NUCLEOTIDE SEQUENCE [LARGE SCALE GENOMIC DNA]</scope>
    <source>
        <strain evidence="2 3">130c</strain>
    </source>
</reference>
<evidence type="ECO:0000256" key="1">
    <source>
        <dbReference type="SAM" id="Coils"/>
    </source>
</evidence>
<proteinExistence type="predicted"/>
<sequence length="328" mass="38095">MVDRAQVFQLNYLDPDYFHSDSGQQIDNHFVCSVCLGVVLEPQQCGKCERAYCKGCLVEGAQCPNRCGSSEYKTLGRFALNHLNSCQFKCQYASCKTITKYEQYQKHVQDCDEGKKMCNNKFCNQQKGEQAKELEQLKESIENYETTLQQKSNMVDSLRSQISEYKQMVKDLYNQKDKSTDSLKVQQQLQLKVVQLESEKKEYLSQIESISLKVKQLSENKLKDPTTIKCPNNHLLKMKDKHPNIHSTNIMCDICRKDHIDKQLIFFKCDMTCDFDMCSSCYILHLFNQTATIERVKEAVIRNQERARLSQAIEQIRVISLLSKLQQL</sequence>
<evidence type="ECO:0000313" key="3">
    <source>
        <dbReference type="Proteomes" id="UP000039865"/>
    </source>
</evidence>
<keyword evidence="1" id="KW-0175">Coiled coil</keyword>
<protein>
    <submittedName>
        <fullName evidence="2">Uncharacterized protein</fullName>
    </submittedName>
</protein>
<dbReference type="Proteomes" id="UP000039865">
    <property type="component" value="Unassembled WGS sequence"/>
</dbReference>
<dbReference type="SUPFAM" id="SSF57850">
    <property type="entry name" value="RING/U-box"/>
    <property type="match status" value="2"/>
</dbReference>
<gene>
    <name evidence="2" type="primary">Contig6967.g7454</name>
    <name evidence="2" type="ORF">STYLEM_17005</name>
</gene>
<organism evidence="2 3">
    <name type="scientific">Stylonychia lemnae</name>
    <name type="common">Ciliate</name>
    <dbReference type="NCBI Taxonomy" id="5949"/>
    <lineage>
        <taxon>Eukaryota</taxon>
        <taxon>Sar</taxon>
        <taxon>Alveolata</taxon>
        <taxon>Ciliophora</taxon>
        <taxon>Intramacronucleata</taxon>
        <taxon>Spirotrichea</taxon>
        <taxon>Stichotrichia</taxon>
        <taxon>Sporadotrichida</taxon>
        <taxon>Oxytrichidae</taxon>
        <taxon>Stylonychinae</taxon>
        <taxon>Stylonychia</taxon>
    </lineage>
</organism>
<accession>A0A078B0T0</accession>
<feature type="coiled-coil region" evidence="1">
    <location>
        <begin position="124"/>
        <end position="220"/>
    </location>
</feature>
<dbReference type="InParanoid" id="A0A078B0T0"/>
<keyword evidence="3" id="KW-1185">Reference proteome</keyword>
<dbReference type="AlphaFoldDB" id="A0A078B0T0"/>
<dbReference type="EMBL" id="CCKQ01016022">
    <property type="protein sequence ID" value="CDW87891.1"/>
    <property type="molecule type" value="Genomic_DNA"/>
</dbReference>
<dbReference type="Gene3D" id="3.30.40.10">
    <property type="entry name" value="Zinc/RING finger domain, C3HC4 (zinc finger)"/>
    <property type="match status" value="1"/>
</dbReference>
<dbReference type="InterPro" id="IPR013083">
    <property type="entry name" value="Znf_RING/FYVE/PHD"/>
</dbReference>
<name>A0A078B0T0_STYLE</name>
<dbReference type="OMA" id="KWIYPQN"/>
<dbReference type="OrthoDB" id="1305878at2759"/>